<dbReference type="InterPro" id="IPR011990">
    <property type="entry name" value="TPR-like_helical_dom_sf"/>
</dbReference>
<dbReference type="InterPro" id="IPR000792">
    <property type="entry name" value="Tscrpt_reg_LuxR_C"/>
</dbReference>
<dbReference type="InterPro" id="IPR041664">
    <property type="entry name" value="AAA_16"/>
</dbReference>
<keyword evidence="6" id="KW-1185">Reference proteome</keyword>
<dbReference type="Gene3D" id="1.25.40.10">
    <property type="entry name" value="Tetratricopeptide repeat domain"/>
    <property type="match status" value="1"/>
</dbReference>
<dbReference type="InterPro" id="IPR016032">
    <property type="entry name" value="Sig_transdc_resp-reg_C-effctor"/>
</dbReference>
<dbReference type="PANTHER" id="PTHR44688">
    <property type="entry name" value="DNA-BINDING TRANSCRIPTIONAL ACTIVATOR DEVR_DOSR"/>
    <property type="match status" value="1"/>
</dbReference>
<keyword evidence="2" id="KW-0238">DNA-binding</keyword>
<comment type="caution">
    <text evidence="5">The sequence shown here is derived from an EMBL/GenBank/DDBJ whole genome shotgun (WGS) entry which is preliminary data.</text>
</comment>
<reference evidence="5 6" key="1">
    <citation type="journal article" date="2019" name="Int. J. Syst. Evol. Microbiol.">
        <title>The Global Catalogue of Microorganisms (GCM) 10K type strain sequencing project: providing services to taxonomists for standard genome sequencing and annotation.</title>
        <authorList>
            <consortium name="The Broad Institute Genomics Platform"/>
            <consortium name="The Broad Institute Genome Sequencing Center for Infectious Disease"/>
            <person name="Wu L."/>
            <person name="Ma J."/>
        </authorList>
    </citation>
    <scope>NUCLEOTIDE SEQUENCE [LARGE SCALE GENOMIC DNA]</scope>
    <source>
        <strain evidence="5 6">JCM 10649</strain>
    </source>
</reference>
<dbReference type="Proteomes" id="UP001499895">
    <property type="component" value="Unassembled WGS sequence"/>
</dbReference>
<evidence type="ECO:0000256" key="1">
    <source>
        <dbReference type="ARBA" id="ARBA00023015"/>
    </source>
</evidence>
<dbReference type="SUPFAM" id="SSF52540">
    <property type="entry name" value="P-loop containing nucleoside triphosphate hydrolases"/>
    <property type="match status" value="1"/>
</dbReference>
<dbReference type="SUPFAM" id="SSF46894">
    <property type="entry name" value="C-terminal effector domain of the bipartite response regulators"/>
    <property type="match status" value="1"/>
</dbReference>
<protein>
    <submittedName>
        <fullName evidence="5">LuxR family transcriptional regulator</fullName>
    </submittedName>
</protein>
<evidence type="ECO:0000259" key="4">
    <source>
        <dbReference type="PROSITE" id="PS50043"/>
    </source>
</evidence>
<dbReference type="Pfam" id="PF00196">
    <property type="entry name" value="GerE"/>
    <property type="match status" value="1"/>
</dbReference>
<dbReference type="Pfam" id="PF13191">
    <property type="entry name" value="AAA_16"/>
    <property type="match status" value="1"/>
</dbReference>
<dbReference type="CDD" id="cd06170">
    <property type="entry name" value="LuxR_C_like"/>
    <property type="match status" value="1"/>
</dbReference>
<accession>A0ABN1A4P1</accession>
<dbReference type="InterPro" id="IPR036388">
    <property type="entry name" value="WH-like_DNA-bd_sf"/>
</dbReference>
<gene>
    <name evidence="5" type="ORF">GCM10009544_32170</name>
</gene>
<dbReference type="SMART" id="SM00421">
    <property type="entry name" value="HTH_LUXR"/>
    <property type="match status" value="1"/>
</dbReference>
<keyword evidence="3" id="KW-0804">Transcription</keyword>
<evidence type="ECO:0000256" key="3">
    <source>
        <dbReference type="ARBA" id="ARBA00023163"/>
    </source>
</evidence>
<evidence type="ECO:0000313" key="5">
    <source>
        <dbReference type="EMBL" id="GAA0467487.1"/>
    </source>
</evidence>
<dbReference type="PRINTS" id="PR00038">
    <property type="entry name" value="HTHLUXR"/>
</dbReference>
<dbReference type="PANTHER" id="PTHR44688:SF16">
    <property type="entry name" value="DNA-BINDING TRANSCRIPTIONAL ACTIVATOR DEVR_DOSR"/>
    <property type="match status" value="1"/>
</dbReference>
<evidence type="ECO:0000313" key="6">
    <source>
        <dbReference type="Proteomes" id="UP001499895"/>
    </source>
</evidence>
<dbReference type="InterPro" id="IPR003593">
    <property type="entry name" value="AAA+_ATPase"/>
</dbReference>
<dbReference type="EMBL" id="BAAAHB010000031">
    <property type="protein sequence ID" value="GAA0467487.1"/>
    <property type="molecule type" value="Genomic_DNA"/>
</dbReference>
<dbReference type="SMART" id="SM00382">
    <property type="entry name" value="AAA"/>
    <property type="match status" value="1"/>
</dbReference>
<name>A0ABN1A4P1_9ACTN</name>
<dbReference type="PROSITE" id="PS50043">
    <property type="entry name" value="HTH_LUXR_2"/>
    <property type="match status" value="1"/>
</dbReference>
<dbReference type="InterPro" id="IPR027417">
    <property type="entry name" value="P-loop_NTPase"/>
</dbReference>
<evidence type="ECO:0000256" key="2">
    <source>
        <dbReference type="ARBA" id="ARBA00023125"/>
    </source>
</evidence>
<organism evidence="5 6">
    <name type="scientific">Streptomyces stramineus</name>
    <dbReference type="NCBI Taxonomy" id="173861"/>
    <lineage>
        <taxon>Bacteria</taxon>
        <taxon>Bacillati</taxon>
        <taxon>Actinomycetota</taxon>
        <taxon>Actinomycetes</taxon>
        <taxon>Kitasatosporales</taxon>
        <taxon>Streptomycetaceae</taxon>
        <taxon>Streptomyces</taxon>
    </lineage>
</organism>
<feature type="domain" description="HTH luxR-type" evidence="4">
    <location>
        <begin position="852"/>
        <end position="919"/>
    </location>
</feature>
<proteinExistence type="predicted"/>
<dbReference type="Gene3D" id="1.10.10.10">
    <property type="entry name" value="Winged helix-like DNA-binding domain superfamily/Winged helix DNA-binding domain"/>
    <property type="match status" value="1"/>
</dbReference>
<sequence>MAGVVFAEGGAGCGKSTFLAEVARDLAASGALVLSAGGVGAERHVPLNVLRQLLNNQEIPHDRQVDLARILLNGGEAETPSVGRAVGSPTSGEPGWTVTMQQLCAVFRGMASAAPLVIAIDDMQHADSVSLECLLYTVRTSRRARILLICTVDPSHQSTDPVPDADFLRLPAFHRVVLSPLSRDGVSRLLSTRSEQQAESHILAYVLGATGGNPLLLRSLLEEHRRGIPYPAPAEATMPGESADPSGDSSQVAVGGYFYRAALACVSSMGPIPREIAGALAVLGPSGSSETLTKVLHRSAASVAWGLRALDMAGLTETGRLRHPLIAAAALDALPPGHLSRLHQRTAKLLYDRGAPALEIARHLLATGHAADRWAVPILRHAAEEALADDEVTLANACLELSLGMCADEQQRADIRIRLALTTWRINHSAAAQRLTELVADLHAGNLGATQTASLAGLLIARGCLDEAGEALDRLPGRRDSAGRPTDVHCHLSGLWASAEYPVPFAHAFGRPTAQESGEAVQAASGEVPGLAAAASAWSMPGDGSSASAAESAAHVLRHFPLGDTTLPLVTNAVRTLARAGKTDSAVHWCNKLLSEATRRGAPGWQAEFAAVQAEISLSLGLLKDAEEQADQAMTCVPPGGDSVFMGSPLATLIMVFTVMGRYDEATQRVNRPVPETLYRSTYGLGYLRARGHFYLATNRALAAVSDFINAGRIATRWGLDCPEILPWRTDAAQAFLRLGYRARAGQLIKEQLSRSRGRSAHVLGVSLRLCARLVESAERPRLLTEAVDALQTCGDRLELARALADLGAAHQGMGELARASILTRRAWRMAKECGAKPLCEEIIPGGEREEHAGRTRTGLSESEMRVAVLAAHGNTNREISIKLCVTVSTVEQHLTKVFRKLGISRRQQLPARLQVALGGSDARVARS</sequence>
<keyword evidence="1" id="KW-0805">Transcription regulation</keyword>